<feature type="transmembrane region" description="Helical" evidence="1">
    <location>
        <begin position="33"/>
        <end position="52"/>
    </location>
</feature>
<evidence type="ECO:0000313" key="3">
    <source>
        <dbReference type="Proteomes" id="UP000077748"/>
    </source>
</evidence>
<dbReference type="AlphaFoldDB" id="A0A1A9KFQ0"/>
<feature type="transmembrane region" description="Helical" evidence="1">
    <location>
        <begin position="119"/>
        <end position="145"/>
    </location>
</feature>
<dbReference type="Proteomes" id="UP000077748">
    <property type="component" value="Chromosome"/>
</dbReference>
<reference evidence="2 3" key="1">
    <citation type="submission" date="2016-05" db="EMBL/GenBank/DDBJ databases">
        <title>Genome Sequence of Pseudomonas citronellolis Strain SJTE-3, an Estrogens and Persistent Organic Pollutants degradation strain.</title>
        <authorList>
            <person name="Liang R."/>
        </authorList>
    </citation>
    <scope>NUCLEOTIDE SEQUENCE [LARGE SCALE GENOMIC DNA]</scope>
    <source>
        <strain evidence="2 3">SJTE-3</strain>
    </source>
</reference>
<keyword evidence="1" id="KW-0812">Transmembrane</keyword>
<dbReference type="EMBL" id="CP015878">
    <property type="protein sequence ID" value="ANI16362.1"/>
    <property type="molecule type" value="Genomic_DNA"/>
</dbReference>
<accession>A0A1A9KFQ0</accession>
<feature type="transmembrane region" description="Helical" evidence="1">
    <location>
        <begin position="224"/>
        <end position="241"/>
    </location>
</feature>
<feature type="transmembrane region" description="Helical" evidence="1">
    <location>
        <begin position="248"/>
        <end position="270"/>
    </location>
</feature>
<organism evidence="2 3">
    <name type="scientific">Pseudomonas citronellolis</name>
    <dbReference type="NCBI Taxonomy" id="53408"/>
    <lineage>
        <taxon>Bacteria</taxon>
        <taxon>Pseudomonadati</taxon>
        <taxon>Pseudomonadota</taxon>
        <taxon>Gammaproteobacteria</taxon>
        <taxon>Pseudomonadales</taxon>
        <taxon>Pseudomonadaceae</taxon>
        <taxon>Pseudomonas</taxon>
    </lineage>
</organism>
<protein>
    <submittedName>
        <fullName evidence="2">Uncharacterized protein</fullName>
    </submittedName>
</protein>
<dbReference type="RefSeq" id="WP_064583766.1">
    <property type="nucleotide sequence ID" value="NZ_BDGS01000001.1"/>
</dbReference>
<feature type="transmembrane region" description="Helical" evidence="1">
    <location>
        <begin position="72"/>
        <end position="98"/>
    </location>
</feature>
<evidence type="ECO:0000313" key="2">
    <source>
        <dbReference type="EMBL" id="ANI16362.1"/>
    </source>
</evidence>
<feature type="transmembrane region" description="Helical" evidence="1">
    <location>
        <begin position="185"/>
        <end position="204"/>
    </location>
</feature>
<sequence>MERWSDRAVSDKDPIDRFTELSTAFFKRYSSQIAKFAPPAAGFALFLLYFYANRFYPSFDLLQFSSLLLGAGMVGFTIIGSLLLWLLLPGLWIFHWFIEQKDIRNGITDRLAASEEHRVKLVLWMFFLCYVGPYCLCSVMLSFVLTTFPGLYVTALLSLSLATTLLSGIALQLTFKLPKFACFRYAFNAWLPVCVVCAMAFSVISDVKPFIDGLDGNGLKLLALYLIPLGACLVAAVSALGNFGGLGYAIHFSMIFALFIAFYSGVLAGLPARTMSSLGLGNYQAESVLLEAEYCSGSTPKELALSTDCSLKDAHVVWSMGETLILSMGPDKAARQVQIPSRFVKAIVRKPG</sequence>
<keyword evidence="1" id="KW-0472">Membrane</keyword>
<gene>
    <name evidence="2" type="ORF">A9C11_21365</name>
</gene>
<evidence type="ECO:0000256" key="1">
    <source>
        <dbReference type="SAM" id="Phobius"/>
    </source>
</evidence>
<name>A0A1A9KFQ0_9PSED</name>
<proteinExistence type="predicted"/>
<feature type="transmembrane region" description="Helical" evidence="1">
    <location>
        <begin position="151"/>
        <end position="173"/>
    </location>
</feature>
<keyword evidence="1" id="KW-1133">Transmembrane helix</keyword>